<proteinExistence type="predicted"/>
<keyword evidence="1" id="KW-1133">Transmembrane helix</keyword>
<reference evidence="2" key="1">
    <citation type="submission" date="2023-06" db="EMBL/GenBank/DDBJ databases">
        <authorList>
            <consortium name="Clinical and Environmental Microbiology Branch: Whole genome sequencing antimicrobial resistance pathogens in the healthcare setting"/>
        </authorList>
    </citation>
    <scope>NUCLEOTIDE SEQUENCE</scope>
    <source>
        <strain evidence="2">Microbial</strain>
    </source>
</reference>
<protein>
    <submittedName>
        <fullName evidence="2">DUF1240 domain-containing protein</fullName>
    </submittedName>
</protein>
<evidence type="ECO:0000256" key="1">
    <source>
        <dbReference type="SAM" id="Phobius"/>
    </source>
</evidence>
<keyword evidence="1" id="KW-0472">Membrane</keyword>
<gene>
    <name evidence="2" type="ORF">PW210_000067</name>
</gene>
<dbReference type="RefSeq" id="WP_004248896.1">
    <property type="nucleotide sequence ID" value="NZ_ABFCQN020000003.1"/>
</dbReference>
<feature type="transmembrane region" description="Helical" evidence="1">
    <location>
        <begin position="44"/>
        <end position="67"/>
    </location>
</feature>
<evidence type="ECO:0000313" key="2">
    <source>
        <dbReference type="EMBL" id="EKW9774319.1"/>
    </source>
</evidence>
<sequence>MPRWDKIIVSIFFLILFIVIGILVYGYTISLFLMEDIIIFSEPIVMLTLGVPLVIYTCFAMTIEFFLGVKSIVFMSLMTFNKLIMRYLVYLGLAGVLLSFPISFVVNIFLLDEGYKTCDKISWLSPTTYVKELSFCNNKKALNK</sequence>
<dbReference type="Pfam" id="PF06836">
    <property type="entry name" value="DUF1240"/>
    <property type="match status" value="1"/>
</dbReference>
<dbReference type="AlphaFoldDB" id="A0AAN3YQD1"/>
<comment type="caution">
    <text evidence="2">The sequence shown here is derived from an EMBL/GenBank/DDBJ whole genome shotgun (WGS) entry which is preliminary data.</text>
</comment>
<name>A0AAN3YQD1_PROMI</name>
<accession>A0AAN3YQD1</accession>
<dbReference type="InterPro" id="IPR010665">
    <property type="entry name" value="DUF1240"/>
</dbReference>
<dbReference type="EMBL" id="ABKSPD020000001">
    <property type="protein sequence ID" value="EKW9774319.1"/>
    <property type="molecule type" value="Genomic_DNA"/>
</dbReference>
<organism evidence="2 3">
    <name type="scientific">Proteus mirabilis</name>
    <dbReference type="NCBI Taxonomy" id="584"/>
    <lineage>
        <taxon>Bacteria</taxon>
        <taxon>Pseudomonadati</taxon>
        <taxon>Pseudomonadota</taxon>
        <taxon>Gammaproteobacteria</taxon>
        <taxon>Enterobacterales</taxon>
        <taxon>Morganellaceae</taxon>
        <taxon>Proteus</taxon>
    </lineage>
</organism>
<dbReference type="Proteomes" id="UP001171165">
    <property type="component" value="Unassembled WGS sequence"/>
</dbReference>
<feature type="transmembrane region" description="Helical" evidence="1">
    <location>
        <begin position="7"/>
        <end position="32"/>
    </location>
</feature>
<keyword evidence="1" id="KW-0812">Transmembrane</keyword>
<evidence type="ECO:0000313" key="3">
    <source>
        <dbReference type="Proteomes" id="UP001171165"/>
    </source>
</evidence>
<feature type="transmembrane region" description="Helical" evidence="1">
    <location>
        <begin position="87"/>
        <end position="111"/>
    </location>
</feature>